<accession>A0AAF0DQL4</accession>
<proteinExistence type="predicted"/>
<gene>
    <name evidence="1" type="ORF">PRK78_007041</name>
</gene>
<name>A0AAF0DQL4_9EURO</name>
<evidence type="ECO:0000313" key="2">
    <source>
        <dbReference type="Proteomes" id="UP001219355"/>
    </source>
</evidence>
<protein>
    <submittedName>
        <fullName evidence="1">Uncharacterized protein</fullName>
    </submittedName>
</protein>
<sequence>MDPIITSISQVFSQPVPTVEVKESDYRTVTSTATSTALMDPIFALWNGDRKSLLDLAKWALNSASKSKHVHLPMPQLEDTHRLDKEADIVRLSALQLIHPVNVVVTALMPAGITLRCLSEASSQGNLARTDLKWLWETEEASSVVAVLEYKNTNVIRFSDWKPAIVTPESASEAMFKFWKEKSDTLLKENGILLSKQITKYKTECSDIALFDWEKMIIFDFGDVNEDARNPRLPKVVLEDKTLHFRYLLLGMIVRGLGRAGIINIPY</sequence>
<dbReference type="Proteomes" id="UP001219355">
    <property type="component" value="Chromosome 5"/>
</dbReference>
<keyword evidence="2" id="KW-1185">Reference proteome</keyword>
<dbReference type="EMBL" id="CP120631">
    <property type="protein sequence ID" value="WEW61551.1"/>
    <property type="molecule type" value="Genomic_DNA"/>
</dbReference>
<reference evidence="1" key="1">
    <citation type="submission" date="2023-03" db="EMBL/GenBank/DDBJ databases">
        <title>Emydomyces testavorans Genome Sequence.</title>
        <authorList>
            <person name="Hoyer L."/>
        </authorList>
    </citation>
    <scope>NUCLEOTIDE SEQUENCE</scope>
    <source>
        <strain evidence="1">16-2883</strain>
    </source>
</reference>
<evidence type="ECO:0000313" key="1">
    <source>
        <dbReference type="EMBL" id="WEW61551.1"/>
    </source>
</evidence>
<dbReference type="AlphaFoldDB" id="A0AAF0DQL4"/>
<organism evidence="1 2">
    <name type="scientific">Emydomyces testavorans</name>
    <dbReference type="NCBI Taxonomy" id="2070801"/>
    <lineage>
        <taxon>Eukaryota</taxon>
        <taxon>Fungi</taxon>
        <taxon>Dikarya</taxon>
        <taxon>Ascomycota</taxon>
        <taxon>Pezizomycotina</taxon>
        <taxon>Eurotiomycetes</taxon>
        <taxon>Eurotiomycetidae</taxon>
        <taxon>Onygenales</taxon>
        <taxon>Nannizziopsiaceae</taxon>
        <taxon>Emydomyces</taxon>
    </lineage>
</organism>